<evidence type="ECO:0000256" key="10">
    <source>
        <dbReference type="ARBA" id="ARBA00023136"/>
    </source>
</evidence>
<keyword evidence="14" id="KW-1185">Reference proteome</keyword>
<evidence type="ECO:0000256" key="11">
    <source>
        <dbReference type="ARBA" id="ARBA00023180"/>
    </source>
</evidence>
<protein>
    <recommendedName>
        <fullName evidence="12">Protein kinase domain-containing protein</fullName>
    </recommendedName>
</protein>
<dbReference type="InterPro" id="IPR001245">
    <property type="entry name" value="Ser-Thr/Tyr_kinase_cat_dom"/>
</dbReference>
<dbReference type="Gene3D" id="1.10.510.10">
    <property type="entry name" value="Transferase(Phosphotransferase) domain 1"/>
    <property type="match status" value="1"/>
</dbReference>
<proteinExistence type="predicted"/>
<organism evidence="13 14">
    <name type="scientific">Liquidambar formosana</name>
    <name type="common">Formosan gum</name>
    <dbReference type="NCBI Taxonomy" id="63359"/>
    <lineage>
        <taxon>Eukaryota</taxon>
        <taxon>Viridiplantae</taxon>
        <taxon>Streptophyta</taxon>
        <taxon>Embryophyta</taxon>
        <taxon>Tracheophyta</taxon>
        <taxon>Spermatophyta</taxon>
        <taxon>Magnoliopsida</taxon>
        <taxon>eudicotyledons</taxon>
        <taxon>Gunneridae</taxon>
        <taxon>Pentapetalae</taxon>
        <taxon>Saxifragales</taxon>
        <taxon>Altingiaceae</taxon>
        <taxon>Liquidambar</taxon>
    </lineage>
</organism>
<dbReference type="PROSITE" id="PS50011">
    <property type="entry name" value="PROTEIN_KINASE_DOM"/>
    <property type="match status" value="1"/>
</dbReference>
<evidence type="ECO:0000256" key="3">
    <source>
        <dbReference type="ARBA" id="ARBA00022679"/>
    </source>
</evidence>
<dbReference type="InterPro" id="IPR011009">
    <property type="entry name" value="Kinase-like_dom_sf"/>
</dbReference>
<dbReference type="Pfam" id="PF07714">
    <property type="entry name" value="PK_Tyr_Ser-Thr"/>
    <property type="match status" value="1"/>
</dbReference>
<dbReference type="GO" id="GO:0005886">
    <property type="term" value="C:plasma membrane"/>
    <property type="evidence" value="ECO:0007669"/>
    <property type="project" value="TreeGrafter"/>
</dbReference>
<gene>
    <name evidence="13" type="ORF">L1049_020666</name>
</gene>
<dbReference type="Gene3D" id="3.30.200.20">
    <property type="entry name" value="Phosphorylase Kinase, domain 1"/>
    <property type="match status" value="1"/>
</dbReference>
<keyword evidence="2" id="KW-0723">Serine/threonine-protein kinase</keyword>
<evidence type="ECO:0000256" key="6">
    <source>
        <dbReference type="ARBA" id="ARBA00022741"/>
    </source>
</evidence>
<evidence type="ECO:0000256" key="1">
    <source>
        <dbReference type="ARBA" id="ARBA00004479"/>
    </source>
</evidence>
<evidence type="ECO:0000256" key="7">
    <source>
        <dbReference type="ARBA" id="ARBA00022777"/>
    </source>
</evidence>
<keyword evidence="7" id="KW-0418">Kinase</keyword>
<dbReference type="InterPro" id="IPR008271">
    <property type="entry name" value="Ser/Thr_kinase_AS"/>
</dbReference>
<dbReference type="GO" id="GO:0004674">
    <property type="term" value="F:protein serine/threonine kinase activity"/>
    <property type="evidence" value="ECO:0007669"/>
    <property type="project" value="UniProtKB-KW"/>
</dbReference>
<evidence type="ECO:0000256" key="4">
    <source>
        <dbReference type="ARBA" id="ARBA00022692"/>
    </source>
</evidence>
<reference evidence="13 14" key="1">
    <citation type="journal article" date="2024" name="Plant J.">
        <title>Genome sequences and population genomics reveal climatic adaptation and genomic divergence between two closely related sweetgum species.</title>
        <authorList>
            <person name="Xu W.Q."/>
            <person name="Ren C.Q."/>
            <person name="Zhang X.Y."/>
            <person name="Comes H.P."/>
            <person name="Liu X.H."/>
            <person name="Li Y.G."/>
            <person name="Kettle C.J."/>
            <person name="Jalonen R."/>
            <person name="Gaisberger H."/>
            <person name="Ma Y.Z."/>
            <person name="Qiu Y.X."/>
        </authorList>
    </citation>
    <scope>NUCLEOTIDE SEQUENCE [LARGE SCALE GENOMIC DNA]</scope>
    <source>
        <strain evidence="13">Hangzhou</strain>
    </source>
</reference>
<dbReference type="InterPro" id="IPR000719">
    <property type="entry name" value="Prot_kinase_dom"/>
</dbReference>
<comment type="subcellular location">
    <subcellularLocation>
        <location evidence="1">Membrane</location>
        <topology evidence="1">Single-pass type I membrane protein</topology>
    </subcellularLocation>
</comment>
<evidence type="ECO:0000256" key="2">
    <source>
        <dbReference type="ARBA" id="ARBA00022527"/>
    </source>
</evidence>
<dbReference type="GO" id="GO:0004714">
    <property type="term" value="F:transmembrane receptor protein tyrosine kinase activity"/>
    <property type="evidence" value="ECO:0007669"/>
    <property type="project" value="InterPro"/>
</dbReference>
<sequence>MRKTKGCGFFCGLSRWWDPYEANSSRTNASFWREVSCRRFSLEEIRKATNNFAEASVVGKRNYATVYKGCIDDCDMIVAIERSNPPDAQKGFKEFVAEIDLVSRLHHPHLVSLIGYCNDKCEMILVYDYMSNGNLREHLHGTDNDPLPWKQRLEICIGAAKGLHFLHTGGKRTIIHRDVKSTNILLDDKWVGKISDFGSSLTGPSGMPNTDASDDRAKGTIGYLDPESLIDLKLTEKSDVYSFGAVLFEVLCARPVIVLDGPEEERFLVLWAAQCMGNGTVDQIIDPYLTGKIAPVCLKEFLTIAKSCVRQTGIERPMMGDVVEGLEFALRLQESADAANEENDSGDDEPHNEYIYRGMSFGESIITSARTDAVSSQT</sequence>
<keyword evidence="11" id="KW-0325">Glycoprotein</keyword>
<dbReference type="FunFam" id="3.30.200.20:FF:000039">
    <property type="entry name" value="receptor-like protein kinase FERONIA"/>
    <property type="match status" value="1"/>
</dbReference>
<evidence type="ECO:0000256" key="9">
    <source>
        <dbReference type="ARBA" id="ARBA00022989"/>
    </source>
</evidence>
<keyword evidence="3" id="KW-0808">Transferase</keyword>
<keyword evidence="4" id="KW-0812">Transmembrane</keyword>
<keyword evidence="5" id="KW-0732">Signal</keyword>
<dbReference type="GO" id="GO:0009506">
    <property type="term" value="C:plasmodesma"/>
    <property type="evidence" value="ECO:0007669"/>
    <property type="project" value="TreeGrafter"/>
</dbReference>
<evidence type="ECO:0000259" key="12">
    <source>
        <dbReference type="PROSITE" id="PS50011"/>
    </source>
</evidence>
<evidence type="ECO:0000313" key="14">
    <source>
        <dbReference type="Proteomes" id="UP001415857"/>
    </source>
</evidence>
<feature type="domain" description="Protein kinase" evidence="12">
    <location>
        <begin position="52"/>
        <end position="329"/>
    </location>
</feature>
<dbReference type="PROSITE" id="PS00108">
    <property type="entry name" value="PROTEIN_KINASE_ST"/>
    <property type="match status" value="1"/>
</dbReference>
<keyword evidence="9" id="KW-1133">Transmembrane helix</keyword>
<keyword evidence="6" id="KW-0547">Nucleotide-binding</keyword>
<name>A0AAP0X7K6_LIQFO</name>
<dbReference type="InterPro" id="IPR045272">
    <property type="entry name" value="ANXUR1/2-like"/>
</dbReference>
<dbReference type="AlphaFoldDB" id="A0AAP0X7K6"/>
<dbReference type="SMART" id="SM00220">
    <property type="entry name" value="S_TKc"/>
    <property type="match status" value="1"/>
</dbReference>
<evidence type="ECO:0000256" key="8">
    <source>
        <dbReference type="ARBA" id="ARBA00022840"/>
    </source>
</evidence>
<keyword evidence="8" id="KW-0067">ATP-binding</keyword>
<comment type="caution">
    <text evidence="13">The sequence shown here is derived from an EMBL/GenBank/DDBJ whole genome shotgun (WGS) entry which is preliminary data.</text>
</comment>
<accession>A0AAP0X7K6</accession>
<dbReference type="SUPFAM" id="SSF56112">
    <property type="entry name" value="Protein kinase-like (PK-like)"/>
    <property type="match status" value="1"/>
</dbReference>
<dbReference type="EMBL" id="JBBPBK010000001">
    <property type="protein sequence ID" value="KAK9292687.1"/>
    <property type="molecule type" value="Genomic_DNA"/>
</dbReference>
<evidence type="ECO:0000313" key="13">
    <source>
        <dbReference type="EMBL" id="KAK9292687.1"/>
    </source>
</evidence>
<evidence type="ECO:0000256" key="5">
    <source>
        <dbReference type="ARBA" id="ARBA00022729"/>
    </source>
</evidence>
<dbReference type="GO" id="GO:0005524">
    <property type="term" value="F:ATP binding"/>
    <property type="evidence" value="ECO:0007669"/>
    <property type="project" value="UniProtKB-KW"/>
</dbReference>
<dbReference type="PANTHER" id="PTHR27003:SF451">
    <property type="entry name" value="PROTEIN KINASE DOMAIN-CONTAINING PROTEIN"/>
    <property type="match status" value="1"/>
</dbReference>
<dbReference type="FunFam" id="1.10.510.10:FF:000252">
    <property type="entry name" value="Receptor-like protein kinase FERONIA"/>
    <property type="match status" value="1"/>
</dbReference>
<dbReference type="Proteomes" id="UP001415857">
    <property type="component" value="Unassembled WGS sequence"/>
</dbReference>
<dbReference type="PANTHER" id="PTHR27003">
    <property type="entry name" value="OS07G0166700 PROTEIN"/>
    <property type="match status" value="1"/>
</dbReference>
<keyword evidence="10" id="KW-0472">Membrane</keyword>